<dbReference type="EMBL" id="FLQR01000003">
    <property type="protein sequence ID" value="SBS71277.1"/>
    <property type="molecule type" value="Genomic_DNA"/>
</dbReference>
<dbReference type="SUPFAM" id="SSF54909">
    <property type="entry name" value="Dimeric alpha+beta barrel"/>
    <property type="match status" value="1"/>
</dbReference>
<dbReference type="InterPro" id="IPR011008">
    <property type="entry name" value="Dimeric_a/b-barrel"/>
</dbReference>
<dbReference type="Pfam" id="PF03795">
    <property type="entry name" value="YCII"/>
    <property type="match status" value="1"/>
</dbReference>
<dbReference type="PANTHER" id="PTHR35174:SF3">
    <property type="entry name" value="BLL7171 PROTEIN"/>
    <property type="match status" value="1"/>
</dbReference>
<feature type="domain" description="YCII-related" evidence="2">
    <location>
        <begin position="1"/>
        <end position="112"/>
    </location>
</feature>
<accession>A0A1Y5NXQ9</accession>
<dbReference type="AlphaFoldDB" id="A0A1Y5NXQ9"/>
<proteinExistence type="inferred from homology"/>
<name>A0A1Y5NXQ9_9MICO</name>
<reference evidence="3" key="1">
    <citation type="submission" date="2016-03" db="EMBL/GenBank/DDBJ databases">
        <authorList>
            <person name="Ploux O."/>
        </authorList>
    </citation>
    <scope>NUCLEOTIDE SEQUENCE</scope>
    <source>
        <strain evidence="3">UC1</strain>
    </source>
</reference>
<evidence type="ECO:0000259" key="2">
    <source>
        <dbReference type="Pfam" id="PF03795"/>
    </source>
</evidence>
<evidence type="ECO:0000313" key="3">
    <source>
        <dbReference type="EMBL" id="SBS71277.1"/>
    </source>
</evidence>
<gene>
    <name evidence="3" type="ORF">MIPYR_110018</name>
</gene>
<dbReference type="PANTHER" id="PTHR35174">
    <property type="entry name" value="BLL7171 PROTEIN-RELATED"/>
    <property type="match status" value="1"/>
</dbReference>
<sequence length="122" mass="13117">MKYVIMFTSIPEQDAQVPAEVRGANYAEIYRWFQDNAAAISDSGAELQPITTATTVAYGEDGPVVADGPFSEAKEVIGGFSVIDVADLDAAIALVRTWPSLALPGTAVEIRPMVTDYSQFEQ</sequence>
<comment type="similarity">
    <text evidence="1">Belongs to the YciI family.</text>
</comment>
<organism evidence="3">
    <name type="scientific">uncultured Microbacterium sp</name>
    <dbReference type="NCBI Taxonomy" id="191216"/>
    <lineage>
        <taxon>Bacteria</taxon>
        <taxon>Bacillati</taxon>
        <taxon>Actinomycetota</taxon>
        <taxon>Actinomycetes</taxon>
        <taxon>Micrococcales</taxon>
        <taxon>Microbacteriaceae</taxon>
        <taxon>Microbacterium</taxon>
        <taxon>environmental samples</taxon>
    </lineage>
</organism>
<dbReference type="InterPro" id="IPR005545">
    <property type="entry name" value="YCII"/>
</dbReference>
<evidence type="ECO:0000256" key="1">
    <source>
        <dbReference type="ARBA" id="ARBA00007689"/>
    </source>
</evidence>
<protein>
    <recommendedName>
        <fullName evidence="2">YCII-related domain-containing protein</fullName>
    </recommendedName>
</protein>
<dbReference type="Gene3D" id="3.30.70.1060">
    <property type="entry name" value="Dimeric alpha+beta barrel"/>
    <property type="match status" value="1"/>
</dbReference>